<keyword evidence="11" id="KW-1185">Reference proteome</keyword>
<evidence type="ECO:0000256" key="5">
    <source>
        <dbReference type="ARBA" id="ARBA00022741"/>
    </source>
</evidence>
<accession>A0ABW3CKG9</accession>
<keyword evidence="5" id="KW-0547">Nucleotide-binding</keyword>
<evidence type="ECO:0000256" key="7">
    <source>
        <dbReference type="ARBA" id="ARBA00022840"/>
    </source>
</evidence>
<reference evidence="11" key="1">
    <citation type="journal article" date="2019" name="Int. J. Syst. Evol. Microbiol.">
        <title>The Global Catalogue of Microorganisms (GCM) 10K type strain sequencing project: providing services to taxonomists for standard genome sequencing and annotation.</title>
        <authorList>
            <consortium name="The Broad Institute Genomics Platform"/>
            <consortium name="The Broad Institute Genome Sequencing Center for Infectious Disease"/>
            <person name="Wu L."/>
            <person name="Ma J."/>
        </authorList>
    </citation>
    <scope>NUCLEOTIDE SEQUENCE [LARGE SCALE GENOMIC DNA]</scope>
    <source>
        <strain evidence="11">JCM 31696</strain>
    </source>
</reference>
<dbReference type="SUPFAM" id="SSF55083">
    <property type="entry name" value="6-hydroxymethyl-7,8-dihydropterin pyrophosphokinase, HPPK"/>
    <property type="match status" value="1"/>
</dbReference>
<feature type="non-terminal residue" evidence="10">
    <location>
        <position position="80"/>
    </location>
</feature>
<sequence>MSLVHLAFGSNIRPEVNLVRALSAVARAAPVKVVSPVYASAPIGVEGGRFLNAVVGIVWPGGPAELAELKSRLAAVEEAQ</sequence>
<keyword evidence="6" id="KW-0418">Kinase</keyword>
<evidence type="ECO:0000256" key="3">
    <source>
        <dbReference type="ARBA" id="ARBA00013253"/>
    </source>
</evidence>
<comment type="catalytic activity">
    <reaction evidence="1">
        <text>6-hydroxymethyl-7,8-dihydropterin + ATP = (7,8-dihydropterin-6-yl)methyl diphosphate + AMP + H(+)</text>
        <dbReference type="Rhea" id="RHEA:11412"/>
        <dbReference type="ChEBI" id="CHEBI:15378"/>
        <dbReference type="ChEBI" id="CHEBI:30616"/>
        <dbReference type="ChEBI" id="CHEBI:44841"/>
        <dbReference type="ChEBI" id="CHEBI:72950"/>
        <dbReference type="ChEBI" id="CHEBI:456215"/>
        <dbReference type="EC" id="2.7.6.3"/>
    </reaction>
</comment>
<gene>
    <name evidence="10" type="ORF">ACFQ07_19770</name>
</gene>
<evidence type="ECO:0000256" key="6">
    <source>
        <dbReference type="ARBA" id="ARBA00022777"/>
    </source>
</evidence>
<protein>
    <recommendedName>
        <fullName evidence="3">2-amino-4-hydroxy-6-hydroxymethyldihydropteridine diphosphokinase</fullName>
        <ecNumber evidence="3">2.7.6.3</ecNumber>
    </recommendedName>
</protein>
<keyword evidence="8" id="KW-0289">Folate biosynthesis</keyword>
<evidence type="ECO:0000256" key="8">
    <source>
        <dbReference type="ARBA" id="ARBA00022909"/>
    </source>
</evidence>
<comment type="caution">
    <text evidence="10">The sequence shown here is derived from an EMBL/GenBank/DDBJ whole genome shotgun (WGS) entry which is preliminary data.</text>
</comment>
<keyword evidence="7" id="KW-0067">ATP-binding</keyword>
<dbReference type="InterPro" id="IPR035907">
    <property type="entry name" value="Hppk_sf"/>
</dbReference>
<dbReference type="InterPro" id="IPR000550">
    <property type="entry name" value="Hppk"/>
</dbReference>
<organism evidence="10 11">
    <name type="scientific">Actinomadura adrarensis</name>
    <dbReference type="NCBI Taxonomy" id="1819600"/>
    <lineage>
        <taxon>Bacteria</taxon>
        <taxon>Bacillati</taxon>
        <taxon>Actinomycetota</taxon>
        <taxon>Actinomycetes</taxon>
        <taxon>Streptosporangiales</taxon>
        <taxon>Thermomonosporaceae</taxon>
        <taxon>Actinomadura</taxon>
    </lineage>
</organism>
<evidence type="ECO:0000256" key="1">
    <source>
        <dbReference type="ARBA" id="ARBA00000198"/>
    </source>
</evidence>
<dbReference type="EC" id="2.7.6.3" evidence="3"/>
<evidence type="ECO:0000256" key="4">
    <source>
        <dbReference type="ARBA" id="ARBA00022679"/>
    </source>
</evidence>
<evidence type="ECO:0000256" key="2">
    <source>
        <dbReference type="ARBA" id="ARBA00005051"/>
    </source>
</evidence>
<dbReference type="EMBL" id="JBHTIR010002973">
    <property type="protein sequence ID" value="MFD0854484.1"/>
    <property type="molecule type" value="Genomic_DNA"/>
</dbReference>
<evidence type="ECO:0000313" key="10">
    <source>
        <dbReference type="EMBL" id="MFD0854484.1"/>
    </source>
</evidence>
<keyword evidence="4" id="KW-0808">Transferase</keyword>
<comment type="pathway">
    <text evidence="2">Cofactor biosynthesis; tetrahydrofolate biosynthesis; 2-amino-4-hydroxy-6-hydroxymethyl-7,8-dihydropteridine diphosphate from 7,8-dihydroneopterin triphosphate: step 4/4.</text>
</comment>
<feature type="domain" description="7,8-dihydro-6-hydroxymethylpterin-pyrophosphokinase" evidence="9">
    <location>
        <begin position="6"/>
        <end position="77"/>
    </location>
</feature>
<dbReference type="Gene3D" id="3.30.70.560">
    <property type="entry name" value="7,8-Dihydro-6-hydroxymethylpterin-pyrophosphokinase HPPK"/>
    <property type="match status" value="1"/>
</dbReference>
<evidence type="ECO:0000259" key="9">
    <source>
        <dbReference type="Pfam" id="PF01288"/>
    </source>
</evidence>
<name>A0ABW3CKG9_9ACTN</name>
<dbReference type="Pfam" id="PF01288">
    <property type="entry name" value="HPPK"/>
    <property type="match status" value="1"/>
</dbReference>
<proteinExistence type="predicted"/>
<evidence type="ECO:0000313" key="11">
    <source>
        <dbReference type="Proteomes" id="UP001597083"/>
    </source>
</evidence>
<dbReference type="Proteomes" id="UP001597083">
    <property type="component" value="Unassembled WGS sequence"/>
</dbReference>